<reference evidence="10" key="1">
    <citation type="journal article" date="2015" name="Nature">
        <title>Complex archaea that bridge the gap between prokaryotes and eukaryotes.</title>
        <authorList>
            <person name="Spang A."/>
            <person name="Saw J.H."/>
            <person name="Jorgensen S.L."/>
            <person name="Zaremba-Niedzwiedzka K."/>
            <person name="Martijn J."/>
            <person name="Lind A.E."/>
            <person name="van Eijk R."/>
            <person name="Schleper C."/>
            <person name="Guy L."/>
            <person name="Ettema T.J."/>
        </authorList>
    </citation>
    <scope>NUCLEOTIDE SEQUENCE</scope>
</reference>
<dbReference type="SUPFAM" id="SSF53098">
    <property type="entry name" value="Ribonuclease H-like"/>
    <property type="match status" value="1"/>
</dbReference>
<feature type="domain" description="DNA-directed DNA polymerase family B mitochondria/virus" evidence="9">
    <location>
        <begin position="170"/>
        <end position="263"/>
    </location>
</feature>
<dbReference type="InterPro" id="IPR012337">
    <property type="entry name" value="RNaseH-like_sf"/>
</dbReference>
<evidence type="ECO:0000256" key="6">
    <source>
        <dbReference type="ARBA" id="ARBA00022932"/>
    </source>
</evidence>
<evidence type="ECO:0000256" key="8">
    <source>
        <dbReference type="ARBA" id="ARBA00049244"/>
    </source>
</evidence>
<keyword evidence="6" id="KW-0239">DNA-directed DNA polymerase</keyword>
<dbReference type="GO" id="GO:0000166">
    <property type="term" value="F:nucleotide binding"/>
    <property type="evidence" value="ECO:0007669"/>
    <property type="project" value="InterPro"/>
</dbReference>
<feature type="non-terminal residue" evidence="10">
    <location>
        <position position="263"/>
    </location>
</feature>
<evidence type="ECO:0000256" key="4">
    <source>
        <dbReference type="ARBA" id="ARBA00022695"/>
    </source>
</evidence>
<evidence type="ECO:0000256" key="1">
    <source>
        <dbReference type="ARBA" id="ARBA00005755"/>
    </source>
</evidence>
<dbReference type="GO" id="GO:0006260">
    <property type="term" value="P:DNA replication"/>
    <property type="evidence" value="ECO:0007669"/>
    <property type="project" value="UniProtKB-KW"/>
</dbReference>
<dbReference type="GO" id="GO:0003677">
    <property type="term" value="F:DNA binding"/>
    <property type="evidence" value="ECO:0007669"/>
    <property type="project" value="UniProtKB-KW"/>
</dbReference>
<dbReference type="Pfam" id="PF03175">
    <property type="entry name" value="DNA_pol_B_2"/>
    <property type="match status" value="1"/>
</dbReference>
<protein>
    <recommendedName>
        <fullName evidence="2">DNA-directed DNA polymerase</fullName>
        <ecNumber evidence="2">2.7.7.7</ecNumber>
    </recommendedName>
</protein>
<keyword evidence="7" id="KW-0238">DNA-binding</keyword>
<dbReference type="EC" id="2.7.7.7" evidence="2"/>
<dbReference type="GO" id="GO:0003887">
    <property type="term" value="F:DNA-directed DNA polymerase activity"/>
    <property type="evidence" value="ECO:0007669"/>
    <property type="project" value="UniProtKB-KW"/>
</dbReference>
<dbReference type="SUPFAM" id="SSF56672">
    <property type="entry name" value="DNA/RNA polymerases"/>
    <property type="match status" value="1"/>
</dbReference>
<dbReference type="AlphaFoldDB" id="A0A0F9DM09"/>
<gene>
    <name evidence="10" type="ORF">LCGC14_2261310</name>
</gene>
<name>A0A0F9DM09_9ZZZZ</name>
<comment type="catalytic activity">
    <reaction evidence="8">
        <text>DNA(n) + a 2'-deoxyribonucleoside 5'-triphosphate = DNA(n+1) + diphosphate</text>
        <dbReference type="Rhea" id="RHEA:22508"/>
        <dbReference type="Rhea" id="RHEA-COMP:17339"/>
        <dbReference type="Rhea" id="RHEA-COMP:17340"/>
        <dbReference type="ChEBI" id="CHEBI:33019"/>
        <dbReference type="ChEBI" id="CHEBI:61560"/>
        <dbReference type="ChEBI" id="CHEBI:173112"/>
        <dbReference type="EC" id="2.7.7.7"/>
    </reaction>
</comment>
<comment type="similarity">
    <text evidence="1">Belongs to the DNA polymerase type-B family.</text>
</comment>
<evidence type="ECO:0000259" key="9">
    <source>
        <dbReference type="Pfam" id="PF03175"/>
    </source>
</evidence>
<keyword evidence="4" id="KW-0548">Nucleotidyltransferase</keyword>
<evidence type="ECO:0000256" key="5">
    <source>
        <dbReference type="ARBA" id="ARBA00022705"/>
    </source>
</evidence>
<organism evidence="10">
    <name type="scientific">marine sediment metagenome</name>
    <dbReference type="NCBI Taxonomy" id="412755"/>
    <lineage>
        <taxon>unclassified sequences</taxon>
        <taxon>metagenomes</taxon>
        <taxon>ecological metagenomes</taxon>
    </lineage>
</organism>
<sequence length="263" mass="30542">MRRAHWLRPNHQNEYPHDCVWFDTETLEERASPRAVRHVLDFGMAAYRRRLRGDLWSKPKWIRFTTPNEFWQWVFGLRKGKCRLTLFCHNAAFDLPVLDAFALLPAAGWELRTAVIDSPPVILSWRREGQTLRVLDTLNFWRQKLALIGETVGLPKLPMPARGASRSTWNTYCRRDVEIIMEACLRWFAFLQAHDLGGFAPTLASQAMRSFRHRFMSTRILIDSHAEALALARDAYLGGRVECFRLGELTGPLTLYDINSHYA</sequence>
<dbReference type="InterPro" id="IPR043502">
    <property type="entry name" value="DNA/RNA_pol_sf"/>
</dbReference>
<accession>A0A0F9DM09</accession>
<evidence type="ECO:0000313" key="10">
    <source>
        <dbReference type="EMBL" id="KKL54851.1"/>
    </source>
</evidence>
<evidence type="ECO:0000256" key="2">
    <source>
        <dbReference type="ARBA" id="ARBA00012417"/>
    </source>
</evidence>
<dbReference type="InterPro" id="IPR004868">
    <property type="entry name" value="DNA-dir_DNA_pol_B_mt/vir"/>
</dbReference>
<comment type="caution">
    <text evidence="10">The sequence shown here is derived from an EMBL/GenBank/DDBJ whole genome shotgun (WGS) entry which is preliminary data.</text>
</comment>
<evidence type="ECO:0000256" key="3">
    <source>
        <dbReference type="ARBA" id="ARBA00022679"/>
    </source>
</evidence>
<keyword evidence="5" id="KW-0235">DNA replication</keyword>
<dbReference type="EMBL" id="LAZR01031054">
    <property type="protein sequence ID" value="KKL54851.1"/>
    <property type="molecule type" value="Genomic_DNA"/>
</dbReference>
<evidence type="ECO:0000256" key="7">
    <source>
        <dbReference type="ARBA" id="ARBA00023125"/>
    </source>
</evidence>
<keyword evidence="3" id="KW-0808">Transferase</keyword>
<proteinExistence type="inferred from homology"/>